<dbReference type="OrthoDB" id="8966831at2"/>
<accession>A0A5P2H8X9</accession>
<evidence type="ECO:0000313" key="2">
    <source>
        <dbReference type="EMBL" id="QET04521.1"/>
    </source>
</evidence>
<feature type="compositionally biased region" description="Acidic residues" evidence="1">
    <location>
        <begin position="53"/>
        <end position="62"/>
    </location>
</feature>
<dbReference type="RefSeq" id="WP_150374583.1">
    <property type="nucleotide sequence ID" value="NZ_CP044067.1"/>
</dbReference>
<feature type="compositionally biased region" description="Acidic residues" evidence="1">
    <location>
        <begin position="33"/>
        <end position="45"/>
    </location>
</feature>
<proteinExistence type="predicted"/>
<feature type="region of interest" description="Disordered" evidence="1">
    <location>
        <begin position="1"/>
        <end position="101"/>
    </location>
</feature>
<reference evidence="2 3" key="1">
    <citation type="submission" date="2019-09" db="EMBL/GenBank/DDBJ databases">
        <title>FDA dAtabase for Regulatory Grade micrObial Sequences (FDA-ARGOS): Supporting development and validation of Infectious Disease Dx tests.</title>
        <authorList>
            <person name="Sciortino C."/>
            <person name="Tallon L."/>
            <person name="Sadzewicz L."/>
            <person name="Vavikolanu K."/>
            <person name="Mehta A."/>
            <person name="Aluvathingal J."/>
            <person name="Nadendla S."/>
            <person name="Nandy P."/>
            <person name="Geyer C."/>
            <person name="Yan Y."/>
            <person name="Sichtig H."/>
        </authorList>
    </citation>
    <scope>NUCLEOTIDE SEQUENCE [LARGE SCALE GENOMIC DNA]</scope>
    <source>
        <strain evidence="2 3">FDAARGOS_664</strain>
    </source>
</reference>
<dbReference type="AlphaFoldDB" id="A0A5P2H8X9"/>
<organism evidence="2 3">
    <name type="scientific">Cupriavidus pauculus</name>
    <dbReference type="NCBI Taxonomy" id="82633"/>
    <lineage>
        <taxon>Bacteria</taxon>
        <taxon>Pseudomonadati</taxon>
        <taxon>Pseudomonadota</taxon>
        <taxon>Betaproteobacteria</taxon>
        <taxon>Burkholderiales</taxon>
        <taxon>Burkholderiaceae</taxon>
        <taxon>Cupriavidus</taxon>
    </lineage>
</organism>
<evidence type="ECO:0000313" key="3">
    <source>
        <dbReference type="Proteomes" id="UP000322822"/>
    </source>
</evidence>
<protein>
    <submittedName>
        <fullName evidence="2">Uncharacterized protein</fullName>
    </submittedName>
</protein>
<feature type="compositionally biased region" description="Basic and acidic residues" evidence="1">
    <location>
        <begin position="77"/>
        <end position="101"/>
    </location>
</feature>
<dbReference type="EMBL" id="CP044067">
    <property type="protein sequence ID" value="QET04521.1"/>
    <property type="molecule type" value="Genomic_DNA"/>
</dbReference>
<dbReference type="Proteomes" id="UP000322822">
    <property type="component" value="Chromosome 2"/>
</dbReference>
<name>A0A5P2H8X9_9BURK</name>
<gene>
    <name evidence="2" type="ORF">FOB72_20640</name>
</gene>
<sequence length="101" mass="11451">MSKHRRHDPATDDTGASDPESIPSTLDPRLDTDAFDLEDELDEIDRENHDPVEQDNPEDEIFADVQRAAEAMPADTPADRADQTDKRMERPPRPDLDPDDE</sequence>
<evidence type="ECO:0000256" key="1">
    <source>
        <dbReference type="SAM" id="MobiDB-lite"/>
    </source>
</evidence>